<dbReference type="EMBL" id="JBHTHR010000005">
    <property type="protein sequence ID" value="MFD0799809.1"/>
    <property type="molecule type" value="Genomic_DNA"/>
</dbReference>
<protein>
    <recommendedName>
        <fullName evidence="5">NfeD-like C-terminal domain-containing protein</fullName>
    </recommendedName>
</protein>
<gene>
    <name evidence="3" type="ORF">ACFQZU_00540</name>
</gene>
<feature type="region of interest" description="Disordered" evidence="1">
    <location>
        <begin position="106"/>
        <end position="136"/>
    </location>
</feature>
<name>A0ABW3B9R7_9ACTN</name>
<keyword evidence="2" id="KW-0812">Transmembrane</keyword>
<organism evidence="3 4">
    <name type="scientific">Streptomonospora algeriensis</name>
    <dbReference type="NCBI Taxonomy" id="995084"/>
    <lineage>
        <taxon>Bacteria</taxon>
        <taxon>Bacillati</taxon>
        <taxon>Actinomycetota</taxon>
        <taxon>Actinomycetes</taxon>
        <taxon>Streptosporangiales</taxon>
        <taxon>Nocardiopsidaceae</taxon>
        <taxon>Streptomonospora</taxon>
    </lineage>
</organism>
<keyword evidence="4" id="KW-1185">Reference proteome</keyword>
<sequence>MRWLAVWILGSVAVVAAAAALLLTYVVDLAELAQWATVAAVAVGLASIAVAVWAARRPGGRASPAPEEGGVSNRIDGRVSGTAIQAGTITGGVTATSHAGDHIDLSRGTFHGSVAGKNIEQRRADRAAESTDEDGQ</sequence>
<feature type="transmembrane region" description="Helical" evidence="2">
    <location>
        <begin position="35"/>
        <end position="55"/>
    </location>
</feature>
<evidence type="ECO:0000256" key="1">
    <source>
        <dbReference type="SAM" id="MobiDB-lite"/>
    </source>
</evidence>
<reference evidence="4" key="1">
    <citation type="journal article" date="2019" name="Int. J. Syst. Evol. Microbiol.">
        <title>The Global Catalogue of Microorganisms (GCM) 10K type strain sequencing project: providing services to taxonomists for standard genome sequencing and annotation.</title>
        <authorList>
            <consortium name="The Broad Institute Genomics Platform"/>
            <consortium name="The Broad Institute Genome Sequencing Center for Infectious Disease"/>
            <person name="Wu L."/>
            <person name="Ma J."/>
        </authorList>
    </citation>
    <scope>NUCLEOTIDE SEQUENCE [LARGE SCALE GENOMIC DNA]</scope>
    <source>
        <strain evidence="4">CCUG 63369</strain>
    </source>
</reference>
<evidence type="ECO:0000256" key="2">
    <source>
        <dbReference type="SAM" id="Phobius"/>
    </source>
</evidence>
<evidence type="ECO:0000313" key="4">
    <source>
        <dbReference type="Proteomes" id="UP001596956"/>
    </source>
</evidence>
<evidence type="ECO:0008006" key="5">
    <source>
        <dbReference type="Google" id="ProtNLM"/>
    </source>
</evidence>
<feature type="compositionally biased region" description="Basic and acidic residues" evidence="1">
    <location>
        <begin position="119"/>
        <end position="129"/>
    </location>
</feature>
<keyword evidence="2" id="KW-0472">Membrane</keyword>
<comment type="caution">
    <text evidence="3">The sequence shown here is derived from an EMBL/GenBank/DDBJ whole genome shotgun (WGS) entry which is preliminary data.</text>
</comment>
<proteinExistence type="predicted"/>
<accession>A0ABW3B9R7</accession>
<evidence type="ECO:0000313" key="3">
    <source>
        <dbReference type="EMBL" id="MFD0799809.1"/>
    </source>
</evidence>
<dbReference type="Proteomes" id="UP001596956">
    <property type="component" value="Unassembled WGS sequence"/>
</dbReference>
<keyword evidence="2" id="KW-1133">Transmembrane helix</keyword>